<dbReference type="InterPro" id="IPR023298">
    <property type="entry name" value="ATPase_P-typ_TM_dom_sf"/>
</dbReference>
<keyword evidence="7 9" id="KW-0472">Membrane</keyword>
<dbReference type="SUPFAM" id="SSF47240">
    <property type="entry name" value="Ferritin-like"/>
    <property type="match status" value="1"/>
</dbReference>
<dbReference type="SUPFAM" id="SSF81653">
    <property type="entry name" value="Calcium ATPase, transduction domain A"/>
    <property type="match status" value="1"/>
</dbReference>
<dbReference type="InterPro" id="IPR059000">
    <property type="entry name" value="ATPase_P-type_domA"/>
</dbReference>
<evidence type="ECO:0000256" key="9">
    <source>
        <dbReference type="SAM" id="Phobius"/>
    </source>
</evidence>
<feature type="compositionally biased region" description="Low complexity" evidence="8">
    <location>
        <begin position="140"/>
        <end position="163"/>
    </location>
</feature>
<dbReference type="PRINTS" id="PR00119">
    <property type="entry name" value="CATATPASE"/>
</dbReference>
<dbReference type="GO" id="GO:0043682">
    <property type="term" value="F:P-type divalent copper transporter activity"/>
    <property type="evidence" value="ECO:0007669"/>
    <property type="project" value="TreeGrafter"/>
</dbReference>
<dbReference type="PROSITE" id="PS00154">
    <property type="entry name" value="ATPASE_E1_E2"/>
    <property type="match status" value="1"/>
</dbReference>
<feature type="compositionally biased region" description="Basic and acidic residues" evidence="8">
    <location>
        <begin position="340"/>
        <end position="350"/>
    </location>
</feature>
<dbReference type="Pfam" id="PF00122">
    <property type="entry name" value="E1-E2_ATPase"/>
    <property type="match status" value="1"/>
</dbReference>
<feature type="region of interest" description="Disordered" evidence="8">
    <location>
        <begin position="829"/>
        <end position="900"/>
    </location>
</feature>
<dbReference type="Proteomes" id="UP000483293">
    <property type="component" value="Unassembled WGS sequence"/>
</dbReference>
<dbReference type="InterPro" id="IPR009078">
    <property type="entry name" value="Ferritin-like_SF"/>
</dbReference>
<evidence type="ECO:0000256" key="3">
    <source>
        <dbReference type="ARBA" id="ARBA00022692"/>
    </source>
</evidence>
<feature type="compositionally biased region" description="Basic and acidic residues" evidence="8">
    <location>
        <begin position="855"/>
        <end position="880"/>
    </location>
</feature>
<feature type="transmembrane region" description="Helical" evidence="9">
    <location>
        <begin position="554"/>
        <end position="576"/>
    </location>
</feature>
<reference evidence="11 12" key="1">
    <citation type="submission" date="2019-10" db="EMBL/GenBank/DDBJ databases">
        <title>Bifidobacterium from non-human primates.</title>
        <authorList>
            <person name="Modesto M."/>
        </authorList>
    </citation>
    <scope>NUCLEOTIDE SEQUENCE [LARGE SCALE GENOMIC DNA]</scope>
    <source>
        <strain evidence="11 12">SMA15</strain>
    </source>
</reference>
<feature type="transmembrane region" description="Helical" evidence="9">
    <location>
        <begin position="769"/>
        <end position="788"/>
    </location>
</feature>
<evidence type="ECO:0000256" key="2">
    <source>
        <dbReference type="ARBA" id="ARBA00006024"/>
    </source>
</evidence>
<feature type="region of interest" description="Disordered" evidence="8">
    <location>
        <begin position="433"/>
        <end position="476"/>
    </location>
</feature>
<evidence type="ECO:0000256" key="5">
    <source>
        <dbReference type="ARBA" id="ARBA00022967"/>
    </source>
</evidence>
<proteinExistence type="inferred from homology"/>
<dbReference type="InterPro" id="IPR036412">
    <property type="entry name" value="HAD-like_sf"/>
</dbReference>
<dbReference type="InterPro" id="IPR011017">
    <property type="entry name" value="TRASH_dom"/>
</dbReference>
<feature type="compositionally biased region" description="Low complexity" evidence="8">
    <location>
        <begin position="890"/>
        <end position="899"/>
    </location>
</feature>
<dbReference type="AlphaFoldDB" id="A0A6L9SUQ4"/>
<dbReference type="Pfam" id="PF04945">
    <property type="entry name" value="YHS"/>
    <property type="match status" value="1"/>
</dbReference>
<dbReference type="Gene3D" id="2.60.40.420">
    <property type="entry name" value="Cupredoxins - blue copper proteins"/>
    <property type="match status" value="1"/>
</dbReference>
<dbReference type="EMBL" id="WHZV01000004">
    <property type="protein sequence ID" value="NEG55272.1"/>
    <property type="molecule type" value="Genomic_DNA"/>
</dbReference>
<dbReference type="GO" id="GO:0005507">
    <property type="term" value="F:copper ion binding"/>
    <property type="evidence" value="ECO:0007669"/>
    <property type="project" value="TreeGrafter"/>
</dbReference>
<protein>
    <submittedName>
        <fullName evidence="11">HAD-IC family P-type ATPase</fullName>
    </submittedName>
</protein>
<feature type="transmembrane region" description="Helical" evidence="9">
    <location>
        <begin position="253"/>
        <end position="277"/>
    </location>
</feature>
<dbReference type="GO" id="GO:0005524">
    <property type="term" value="F:ATP binding"/>
    <property type="evidence" value="ECO:0007669"/>
    <property type="project" value="InterPro"/>
</dbReference>
<evidence type="ECO:0000256" key="7">
    <source>
        <dbReference type="ARBA" id="ARBA00023136"/>
    </source>
</evidence>
<dbReference type="Gene3D" id="2.70.150.10">
    <property type="entry name" value="Calcium-transporting ATPase, cytoplasmic transduction domain A"/>
    <property type="match status" value="1"/>
</dbReference>
<comment type="similarity">
    <text evidence="2">Belongs to the cation transport ATPase (P-type) (TC 3.A.3) family. Type IB subfamily.</text>
</comment>
<keyword evidence="3 9" id="KW-0812">Transmembrane</keyword>
<feature type="compositionally biased region" description="Polar residues" evidence="8">
    <location>
        <begin position="352"/>
        <end position="368"/>
    </location>
</feature>
<evidence type="ECO:0000256" key="8">
    <source>
        <dbReference type="SAM" id="MobiDB-lite"/>
    </source>
</evidence>
<evidence type="ECO:0000256" key="6">
    <source>
        <dbReference type="ARBA" id="ARBA00022989"/>
    </source>
</evidence>
<feature type="transmembrane region" description="Helical" evidence="9">
    <location>
        <begin position="283"/>
        <end position="301"/>
    </location>
</feature>
<dbReference type="GO" id="GO:0016887">
    <property type="term" value="F:ATP hydrolysis activity"/>
    <property type="evidence" value="ECO:0007669"/>
    <property type="project" value="InterPro"/>
</dbReference>
<name>A0A6L9SUQ4_9BIFI</name>
<dbReference type="PANTHER" id="PTHR43520">
    <property type="entry name" value="ATP7, ISOFORM B"/>
    <property type="match status" value="1"/>
</dbReference>
<feature type="transmembrane region" description="Helical" evidence="9">
    <location>
        <begin position="219"/>
        <end position="241"/>
    </location>
</feature>
<evidence type="ECO:0000259" key="10">
    <source>
        <dbReference type="SMART" id="SM00746"/>
    </source>
</evidence>
<feature type="transmembrane region" description="Helical" evidence="9">
    <location>
        <begin position="6"/>
        <end position="27"/>
    </location>
</feature>
<organism evidence="11 12">
    <name type="scientific">Bifidobacterium platyrrhinorum</name>
    <dbReference type="NCBI Taxonomy" id="2661628"/>
    <lineage>
        <taxon>Bacteria</taxon>
        <taxon>Bacillati</taxon>
        <taxon>Actinomycetota</taxon>
        <taxon>Actinomycetes</taxon>
        <taxon>Bifidobacteriales</taxon>
        <taxon>Bifidobacteriaceae</taxon>
        <taxon>Bifidobacterium</taxon>
    </lineage>
</organism>
<feature type="transmembrane region" description="Helical" evidence="9">
    <location>
        <begin position="529"/>
        <end position="548"/>
    </location>
</feature>
<keyword evidence="5" id="KW-1278">Translocase</keyword>
<dbReference type="InterPro" id="IPR008972">
    <property type="entry name" value="Cupredoxin"/>
</dbReference>
<dbReference type="PRINTS" id="PR00120">
    <property type="entry name" value="HATPASE"/>
</dbReference>
<evidence type="ECO:0000256" key="1">
    <source>
        <dbReference type="ARBA" id="ARBA00004651"/>
    </source>
</evidence>
<gene>
    <name evidence="11" type="ORF">GFD21_05720</name>
</gene>
<dbReference type="InterPro" id="IPR012348">
    <property type="entry name" value="RNR-like"/>
</dbReference>
<dbReference type="Gene3D" id="3.40.50.1000">
    <property type="entry name" value="HAD superfamily/HAD-like"/>
    <property type="match status" value="1"/>
</dbReference>
<feature type="transmembrane region" description="Helical" evidence="9">
    <location>
        <begin position="794"/>
        <end position="815"/>
    </location>
</feature>
<comment type="subcellular location">
    <subcellularLocation>
        <location evidence="1">Cell membrane</location>
        <topology evidence="1">Multi-pass membrane protein</topology>
    </subcellularLocation>
</comment>
<evidence type="ECO:0000256" key="4">
    <source>
        <dbReference type="ARBA" id="ARBA00022723"/>
    </source>
</evidence>
<dbReference type="CDD" id="cd02094">
    <property type="entry name" value="P-type_ATPase_Cu-like"/>
    <property type="match status" value="1"/>
</dbReference>
<dbReference type="PANTHER" id="PTHR43520:SF8">
    <property type="entry name" value="P-TYPE CU(+) TRANSPORTER"/>
    <property type="match status" value="1"/>
</dbReference>
<feature type="compositionally biased region" description="Basic and acidic residues" evidence="8">
    <location>
        <begin position="454"/>
        <end position="473"/>
    </location>
</feature>
<feature type="transmembrane region" description="Helical" evidence="9">
    <location>
        <begin position="186"/>
        <end position="207"/>
    </location>
</feature>
<feature type="region of interest" description="Disordered" evidence="8">
    <location>
        <begin position="127"/>
        <end position="173"/>
    </location>
</feature>
<dbReference type="GO" id="GO:0055070">
    <property type="term" value="P:copper ion homeostasis"/>
    <property type="evidence" value="ECO:0007669"/>
    <property type="project" value="TreeGrafter"/>
</dbReference>
<feature type="compositionally biased region" description="Basic and acidic residues" evidence="8">
    <location>
        <begin position="834"/>
        <end position="848"/>
    </location>
</feature>
<evidence type="ECO:0000313" key="11">
    <source>
        <dbReference type="EMBL" id="NEG55272.1"/>
    </source>
</evidence>
<dbReference type="SUPFAM" id="SSF81665">
    <property type="entry name" value="Calcium ATPase, transmembrane domain M"/>
    <property type="match status" value="1"/>
</dbReference>
<dbReference type="InterPro" id="IPR028096">
    <property type="entry name" value="EfeO_Cupredoxin"/>
</dbReference>
<feature type="region of interest" description="Disordered" evidence="8">
    <location>
        <begin position="327"/>
        <end position="378"/>
    </location>
</feature>
<accession>A0A6L9SUQ4</accession>
<dbReference type="GO" id="GO:0005886">
    <property type="term" value="C:plasma membrane"/>
    <property type="evidence" value="ECO:0007669"/>
    <property type="project" value="UniProtKB-SubCell"/>
</dbReference>
<dbReference type="Pfam" id="PF13473">
    <property type="entry name" value="Cupredoxin_1"/>
    <property type="match status" value="1"/>
</dbReference>
<dbReference type="SUPFAM" id="SSF49503">
    <property type="entry name" value="Cupredoxins"/>
    <property type="match status" value="1"/>
</dbReference>
<keyword evidence="6 9" id="KW-1133">Transmembrane helix</keyword>
<evidence type="ECO:0000313" key="12">
    <source>
        <dbReference type="Proteomes" id="UP000483293"/>
    </source>
</evidence>
<keyword evidence="12" id="KW-1185">Reference proteome</keyword>
<keyword evidence="4" id="KW-0479">Metal-binding</keyword>
<dbReference type="InterPro" id="IPR008250">
    <property type="entry name" value="ATPase_P-typ_transduc_dom_A_sf"/>
</dbReference>
<dbReference type="GO" id="GO:0016491">
    <property type="term" value="F:oxidoreductase activity"/>
    <property type="evidence" value="ECO:0007669"/>
    <property type="project" value="InterPro"/>
</dbReference>
<dbReference type="NCBIfam" id="TIGR01494">
    <property type="entry name" value="ATPase_P-type"/>
    <property type="match status" value="2"/>
</dbReference>
<dbReference type="SUPFAM" id="SSF56784">
    <property type="entry name" value="HAD-like"/>
    <property type="match status" value="1"/>
</dbReference>
<dbReference type="InterPro" id="IPR001757">
    <property type="entry name" value="P_typ_ATPase"/>
</dbReference>
<dbReference type="InterPro" id="IPR023214">
    <property type="entry name" value="HAD_sf"/>
</dbReference>
<sequence length="969" mass="103378">MELNIFVCVAALVVAALATWLILRFFFGERTGVAGEMHEGMQRATITVKGGYSPDVVTMRAGTPIILDFDRQETGECTSHVVFGDLGLDAMLPGHTATEVRLPALPAGDYPFACGMNMVHGLLRVEGDDKAPTTNGATESPASDTTSPGAAPASSPSPAAPAEDYAEREAREAEERRAEIRNLTRLVVIGTVLTLPVFTVMMIHMANHMLLPDWLTNPWLQAILITPVMFHCGAPIHRVGLPALRHHAPDMNSLVSLGTGAAYLYSLLVCVAPWLLPEGSREPYFESVGVVITLVLVGRLLETKAREGTGKAVQSLIRLRPRTAHRLDETVMQDPSGDVRGSKSDVRGSKSDVPTSESNMWTSETNVRTAPVKTSLPPAGDWLNPGAFHDVDIDEVRPGDLLVIKAGERIPVDGVVVDGEAEVDESMITGESEPVRKTPGLRTPVRTYGNESRTSTDNHRTSTDESRTSHPESRTNALTGATIVRRGNLLMRATQVGGDTVLSQIIAMVARAQATKAPVQRLADRIARVFVPAVFIVAVWTCAIWLALGPQPKIAHALVTAVSVLIIACPCALGLATPLSVTAATGVGAVNGVLVTSAKALERAREIGTVVFDKTGTITRGLADADSKDWNRPSYERDTVKPGSKEAVAALRAAGVRTVMLSGDKAEVAAQIAREVGIDTVIAQVKPDGKAYWIERLQRERHEGLVAMVGDGINDAPALAQADLGFAIGTGTDVAMQSADVTLMSGDLRGVIRTINLSQATMRNIRQNLGWAFGYNVIGIPVAAGVLYPFTGWLLSPMIAGLAMALSSVCLVLNANRLNRVTLRSDAVAGHARPARDVADGSPARDETTSGVRADAGKTAESEDHAAEGDGPRVIIDERTSLTGPGKIRTTSTSPTTTTKENTMEMNHMHHMHHAAPTEGETATDPVCGMTVAVNADAITREYEGKTYYFCGEHCATNFSKAPQIFLEH</sequence>
<dbReference type="InterPro" id="IPR007029">
    <property type="entry name" value="YHS_dom"/>
</dbReference>
<comment type="caution">
    <text evidence="11">The sequence shown here is derived from an EMBL/GenBank/DDBJ whole genome shotgun (WGS) entry which is preliminary data.</text>
</comment>
<dbReference type="Gene3D" id="1.10.620.20">
    <property type="entry name" value="Ribonucleotide Reductase, subunit A"/>
    <property type="match status" value="1"/>
</dbReference>
<dbReference type="SMART" id="SM00746">
    <property type="entry name" value="TRASH"/>
    <property type="match status" value="1"/>
</dbReference>
<feature type="domain" description="TRASH" evidence="10">
    <location>
        <begin position="925"/>
        <end position="963"/>
    </location>
</feature>
<dbReference type="InterPro" id="IPR018303">
    <property type="entry name" value="ATPase_P-typ_P_site"/>
</dbReference>
<dbReference type="Pfam" id="PF00702">
    <property type="entry name" value="Hydrolase"/>
    <property type="match status" value="1"/>
</dbReference>